<evidence type="ECO:0000256" key="3">
    <source>
        <dbReference type="ARBA" id="ARBA00022801"/>
    </source>
</evidence>
<dbReference type="PANTHER" id="PTHR43399:SF4">
    <property type="entry name" value="CELL WALL-ASSOCIATED PROTEASE"/>
    <property type="match status" value="1"/>
</dbReference>
<gene>
    <name evidence="7" type="ORF">D3093_33135</name>
</gene>
<evidence type="ECO:0000256" key="5">
    <source>
        <dbReference type="PROSITE-ProRule" id="PRU01240"/>
    </source>
</evidence>
<dbReference type="GO" id="GO:0006508">
    <property type="term" value="P:proteolysis"/>
    <property type="evidence" value="ECO:0007669"/>
    <property type="project" value="UniProtKB-KW"/>
</dbReference>
<organism evidence="7 8">
    <name type="scientific">Azospirillum argentinense</name>
    <dbReference type="NCBI Taxonomy" id="2970906"/>
    <lineage>
        <taxon>Bacteria</taxon>
        <taxon>Pseudomonadati</taxon>
        <taxon>Pseudomonadota</taxon>
        <taxon>Alphaproteobacteria</taxon>
        <taxon>Rhodospirillales</taxon>
        <taxon>Azospirillaceae</taxon>
        <taxon>Azospirillum</taxon>
    </lineage>
</organism>
<keyword evidence="3" id="KW-0378">Hydrolase</keyword>
<dbReference type="Gene3D" id="3.40.50.200">
    <property type="entry name" value="Peptidase S8/S53 domain"/>
    <property type="match status" value="1"/>
</dbReference>
<dbReference type="Gene3D" id="2.60.120.380">
    <property type="match status" value="1"/>
</dbReference>
<keyword evidence="4" id="KW-0720">Serine protease</keyword>
<comment type="similarity">
    <text evidence="1 5">Belongs to the peptidase S8 family.</text>
</comment>
<dbReference type="InterPro" id="IPR051048">
    <property type="entry name" value="Peptidase_S8/S53_subtilisin"/>
</dbReference>
<dbReference type="AlphaFoldDB" id="A0A4D8PQ29"/>
<keyword evidence="2" id="KW-0645">Protease</keyword>
<reference evidence="7 8" key="1">
    <citation type="submission" date="2018-09" db="EMBL/GenBank/DDBJ databases">
        <title>Whole genome based analysis of evolution and adaptive divergence in Indian and Brazilian strains of Azospirillum brasilense.</title>
        <authorList>
            <person name="Singh C."/>
            <person name="Tripathi A.K."/>
        </authorList>
    </citation>
    <scope>NUCLEOTIDE SEQUENCE [LARGE SCALE GENOMIC DNA]</scope>
    <source>
        <strain evidence="7 8">MTCC4035</strain>
        <plasmid evidence="7 8">p5</plasmid>
    </source>
</reference>
<dbReference type="PROSITE" id="PS51892">
    <property type="entry name" value="SUBTILASE"/>
    <property type="match status" value="1"/>
</dbReference>
<evidence type="ECO:0000256" key="4">
    <source>
        <dbReference type="ARBA" id="ARBA00022825"/>
    </source>
</evidence>
<dbReference type="PANTHER" id="PTHR43399">
    <property type="entry name" value="SUBTILISIN-RELATED"/>
    <property type="match status" value="1"/>
</dbReference>
<name>A0A4D8PQ29_9PROT</name>
<dbReference type="PROSITE" id="PS00138">
    <property type="entry name" value="SUBTILASE_SER"/>
    <property type="match status" value="1"/>
</dbReference>
<keyword evidence="7" id="KW-0614">Plasmid</keyword>
<comment type="caution">
    <text evidence="5">Lacks conserved residue(s) required for the propagation of feature annotation.</text>
</comment>
<dbReference type="InterPro" id="IPR008979">
    <property type="entry name" value="Galactose-bd-like_sf"/>
</dbReference>
<dbReference type="InterPro" id="IPR023828">
    <property type="entry name" value="Peptidase_S8_Ser-AS"/>
</dbReference>
<sequence length="365" mass="38879">MGVLVKGIYTIDSYEVDQFAYEHPDFLVVIAAGNAGQQGAADPNGRIDMNSLYSPAAAKNALTVGACCSTRANGPYAGKTWRDWQGRLPAPTRPLPAAETISGDADVVAAFSSRGPTDESRIKPDLLAPGTEVGSARSAFWTPPFPYTEYSPYYAFQSGTSMAAPAVAGAAAIVRHWYRTSRGVQPSAALLKATLVNGTIWIKRLSVLDDAVGQPNHHQGFGRLHMPLVIPSGAGMELAYADIGRDAPQALLADQPTRAMWRQRLEATGPGELSVTLTWTDPPGHGLQHHLSLIIVAPDGAKFLGNDQLKRGPFEKLDRTNNVQQVRLTAMAPGTYLVIVTASNTLFGSQGFAIVATGPITPQFS</sequence>
<proteinExistence type="inferred from homology"/>
<dbReference type="EMBL" id="CP032326">
    <property type="protein sequence ID" value="QCO00103.1"/>
    <property type="molecule type" value="Genomic_DNA"/>
</dbReference>
<geneLocation type="plasmid" evidence="7 8">
    <name>p5</name>
</geneLocation>
<evidence type="ECO:0000256" key="2">
    <source>
        <dbReference type="ARBA" id="ARBA00022670"/>
    </source>
</evidence>
<evidence type="ECO:0000313" key="8">
    <source>
        <dbReference type="Proteomes" id="UP000298595"/>
    </source>
</evidence>
<protein>
    <recommendedName>
        <fullName evidence="6">Peptidase S8/S53 domain-containing protein</fullName>
    </recommendedName>
</protein>
<dbReference type="GO" id="GO:0004252">
    <property type="term" value="F:serine-type endopeptidase activity"/>
    <property type="evidence" value="ECO:0007669"/>
    <property type="project" value="InterPro"/>
</dbReference>
<dbReference type="Proteomes" id="UP000298595">
    <property type="component" value="Plasmid p5"/>
</dbReference>
<feature type="domain" description="Peptidase S8/S53" evidence="6">
    <location>
        <begin position="15"/>
        <end position="222"/>
    </location>
</feature>
<dbReference type="InterPro" id="IPR036852">
    <property type="entry name" value="Peptidase_S8/S53_dom_sf"/>
</dbReference>
<accession>A0A4D8PQ29</accession>
<dbReference type="SUPFAM" id="SSF49785">
    <property type="entry name" value="Galactose-binding domain-like"/>
    <property type="match status" value="1"/>
</dbReference>
<dbReference type="Pfam" id="PF00082">
    <property type="entry name" value="Peptidase_S8"/>
    <property type="match status" value="1"/>
</dbReference>
<evidence type="ECO:0000313" key="7">
    <source>
        <dbReference type="EMBL" id="QCO00103.1"/>
    </source>
</evidence>
<evidence type="ECO:0000256" key="1">
    <source>
        <dbReference type="ARBA" id="ARBA00011073"/>
    </source>
</evidence>
<dbReference type="InterPro" id="IPR000209">
    <property type="entry name" value="Peptidase_S8/S53_dom"/>
</dbReference>
<dbReference type="KEGG" id="aare:D3093_33135"/>
<evidence type="ECO:0000259" key="6">
    <source>
        <dbReference type="Pfam" id="PF00082"/>
    </source>
</evidence>
<dbReference type="SUPFAM" id="SSF52743">
    <property type="entry name" value="Subtilisin-like"/>
    <property type="match status" value="1"/>
</dbReference>